<dbReference type="AlphaFoldDB" id="A0A8X6IR68"/>
<evidence type="ECO:0000313" key="2">
    <source>
        <dbReference type="Proteomes" id="UP000887116"/>
    </source>
</evidence>
<keyword evidence="2" id="KW-1185">Reference proteome</keyword>
<dbReference type="Proteomes" id="UP000887116">
    <property type="component" value="Unassembled WGS sequence"/>
</dbReference>
<accession>A0A8X6IR68</accession>
<reference evidence="1" key="1">
    <citation type="submission" date="2020-07" db="EMBL/GenBank/DDBJ databases">
        <title>Multicomponent nature underlies the extraordinary mechanical properties of spider dragline silk.</title>
        <authorList>
            <person name="Kono N."/>
            <person name="Nakamura H."/>
            <person name="Mori M."/>
            <person name="Yoshida Y."/>
            <person name="Ohtoshi R."/>
            <person name="Malay A.D."/>
            <person name="Moran D.A.P."/>
            <person name="Tomita M."/>
            <person name="Numata K."/>
            <person name="Arakawa K."/>
        </authorList>
    </citation>
    <scope>NUCLEOTIDE SEQUENCE</scope>
</reference>
<dbReference type="EMBL" id="BMAO01022400">
    <property type="protein sequence ID" value="GFQ81675.1"/>
    <property type="molecule type" value="Genomic_DNA"/>
</dbReference>
<comment type="caution">
    <text evidence="1">The sequence shown here is derived from an EMBL/GenBank/DDBJ whole genome shotgun (WGS) entry which is preliminary data.</text>
</comment>
<protein>
    <submittedName>
        <fullName evidence="1">Uncharacterized protein</fullName>
    </submittedName>
</protein>
<gene>
    <name evidence="1" type="ORF">TNCT_285361</name>
</gene>
<name>A0A8X6IR68_TRICU</name>
<sequence>MERLSKCGSPFLLGIKLPVIPKCQQRRDILGEKNSNLRTWKCPWKEIRSEFERFWISLKLEERKTEKSCAVSPEEVRGLSLQI</sequence>
<proteinExistence type="predicted"/>
<organism evidence="1 2">
    <name type="scientific">Trichonephila clavata</name>
    <name type="common">Joro spider</name>
    <name type="synonym">Nephila clavata</name>
    <dbReference type="NCBI Taxonomy" id="2740835"/>
    <lineage>
        <taxon>Eukaryota</taxon>
        <taxon>Metazoa</taxon>
        <taxon>Ecdysozoa</taxon>
        <taxon>Arthropoda</taxon>
        <taxon>Chelicerata</taxon>
        <taxon>Arachnida</taxon>
        <taxon>Araneae</taxon>
        <taxon>Araneomorphae</taxon>
        <taxon>Entelegynae</taxon>
        <taxon>Araneoidea</taxon>
        <taxon>Nephilidae</taxon>
        <taxon>Trichonephila</taxon>
    </lineage>
</organism>
<evidence type="ECO:0000313" key="1">
    <source>
        <dbReference type="EMBL" id="GFQ81675.1"/>
    </source>
</evidence>